<name>A0ACC6M378_9BACI</name>
<comment type="caution">
    <text evidence="1">The sequence shown here is derived from an EMBL/GenBank/DDBJ whole genome shotgun (WGS) entry which is preliminary data.</text>
</comment>
<organism evidence="1 2">
    <name type="scientific">Gracilibacillus pellucidus</name>
    <dbReference type="NCBI Taxonomy" id="3095368"/>
    <lineage>
        <taxon>Bacteria</taxon>
        <taxon>Bacillati</taxon>
        <taxon>Bacillota</taxon>
        <taxon>Bacilli</taxon>
        <taxon>Bacillales</taxon>
        <taxon>Bacillaceae</taxon>
        <taxon>Gracilibacillus</taxon>
    </lineage>
</organism>
<accession>A0ACC6M378</accession>
<proteinExistence type="predicted"/>
<dbReference type="EMBL" id="JAWZSR010000002">
    <property type="protein sequence ID" value="MDX8045418.1"/>
    <property type="molecule type" value="Genomic_DNA"/>
</dbReference>
<dbReference type="Proteomes" id="UP001277972">
    <property type="component" value="Unassembled WGS sequence"/>
</dbReference>
<reference evidence="1" key="1">
    <citation type="submission" date="2023-11" db="EMBL/GenBank/DDBJ databases">
        <title>Gracilibacillus pellucida a moderately halophilic bacterium isolated from saline soil in Xinjiang province.</title>
        <authorList>
            <person name="Zhang Z."/>
            <person name="Tan F."/>
            <person name="Wang Y."/>
            <person name="Xia M."/>
        </authorList>
    </citation>
    <scope>NUCLEOTIDE SEQUENCE</scope>
    <source>
        <strain evidence="1">S3-1-1</strain>
    </source>
</reference>
<keyword evidence="1" id="KW-0067">ATP-binding</keyword>
<evidence type="ECO:0000313" key="2">
    <source>
        <dbReference type="Proteomes" id="UP001277972"/>
    </source>
</evidence>
<protein>
    <submittedName>
        <fullName evidence="1">ATP-binding cassette domain-containing protein</fullName>
    </submittedName>
</protein>
<sequence length="206" mass="23537">MIEVNQLTYKSILTNINGQFDLTLNHLKGDNGVGKTTLLDCICRINNKYSGSITGNQQLVYLNQTLFFSHKLKGKDFVQFVYQLEGIKSAKQAFFQFAEENGALYDLEPLWNKKVGILSGGERKKLYFATICSLERKWYVFDEPFAGVDERGKHFITAQLKRLLQQNKGIILTPHETEPLQAFPHMETFQLKPNELTKLSTPISKA</sequence>
<gene>
    <name evidence="1" type="ORF">SH601_05390</name>
</gene>
<keyword evidence="1" id="KW-0547">Nucleotide-binding</keyword>
<keyword evidence="2" id="KW-1185">Reference proteome</keyword>
<evidence type="ECO:0000313" key="1">
    <source>
        <dbReference type="EMBL" id="MDX8045418.1"/>
    </source>
</evidence>